<organism evidence="1 2">
    <name type="scientific">Priestia koreensis</name>
    <dbReference type="NCBI Taxonomy" id="284581"/>
    <lineage>
        <taxon>Bacteria</taxon>
        <taxon>Bacillati</taxon>
        <taxon>Bacillota</taxon>
        <taxon>Bacilli</taxon>
        <taxon>Bacillales</taxon>
        <taxon>Bacillaceae</taxon>
        <taxon>Priestia</taxon>
    </lineage>
</organism>
<protein>
    <recommendedName>
        <fullName evidence="3">DUF3920 family protein</fullName>
    </recommendedName>
</protein>
<dbReference type="Pfam" id="PF13058">
    <property type="entry name" value="DUF3920"/>
    <property type="match status" value="1"/>
</dbReference>
<dbReference type="PATRIC" id="fig|284581.3.peg.1258"/>
<dbReference type="Proteomes" id="UP000037558">
    <property type="component" value="Unassembled WGS sequence"/>
</dbReference>
<dbReference type="AlphaFoldDB" id="A0A0M0L8A3"/>
<reference evidence="2" key="1">
    <citation type="submission" date="2015-08" db="EMBL/GenBank/DDBJ databases">
        <title>Fjat-14210 dsm16467.</title>
        <authorList>
            <person name="Liu B."/>
            <person name="Wang J."/>
            <person name="Zhu Y."/>
            <person name="Liu G."/>
            <person name="Chen Q."/>
            <person name="Chen Z."/>
            <person name="Lan J."/>
            <person name="Che J."/>
            <person name="Ge C."/>
            <person name="Shi H."/>
            <person name="Pan Z."/>
            <person name="Liu X."/>
        </authorList>
    </citation>
    <scope>NUCLEOTIDE SEQUENCE [LARGE SCALE GENOMIC DNA]</scope>
    <source>
        <strain evidence="2">DSM 16467</strain>
    </source>
</reference>
<evidence type="ECO:0000313" key="1">
    <source>
        <dbReference type="EMBL" id="KOO47077.1"/>
    </source>
</evidence>
<proteinExistence type="predicted"/>
<name>A0A0M0L8A3_9BACI</name>
<keyword evidence="2" id="KW-1185">Reference proteome</keyword>
<comment type="caution">
    <text evidence="1">The sequence shown here is derived from an EMBL/GenBank/DDBJ whole genome shotgun (WGS) entry which is preliminary data.</text>
</comment>
<sequence length="158" mass="19250">MMKKTLREVLDKRGFFQEYNNWYVLEDSFSWNLDILQREVFQCMETFVDVPIVFCDTCDANKIAADLGQEEAEIFLFSSGMYWREIRVIFIFSFNDYYELLQTIFHELRHVMQEEITEFSTAFEEDKYRPYSERLTEIDAFHYADYCLRKFIFSLVEN</sequence>
<dbReference type="OrthoDB" id="2919678at2"/>
<dbReference type="EMBL" id="LILC01000010">
    <property type="protein sequence ID" value="KOO47077.1"/>
    <property type="molecule type" value="Genomic_DNA"/>
</dbReference>
<evidence type="ECO:0008006" key="3">
    <source>
        <dbReference type="Google" id="ProtNLM"/>
    </source>
</evidence>
<accession>A0A0M0L8A3</accession>
<dbReference type="InterPro" id="IPR025033">
    <property type="entry name" value="DUF3920"/>
</dbReference>
<gene>
    <name evidence="1" type="ORF">AMD01_06885</name>
</gene>
<evidence type="ECO:0000313" key="2">
    <source>
        <dbReference type="Proteomes" id="UP000037558"/>
    </source>
</evidence>